<dbReference type="AlphaFoldDB" id="A0AAQ4FAM2"/>
<dbReference type="GO" id="GO:0004867">
    <property type="term" value="F:serine-type endopeptidase inhibitor activity"/>
    <property type="evidence" value="ECO:0007669"/>
    <property type="project" value="InterPro"/>
</dbReference>
<dbReference type="Proteomes" id="UP001321473">
    <property type="component" value="Unassembled WGS sequence"/>
</dbReference>
<reference evidence="2 3" key="1">
    <citation type="journal article" date="2023" name="Arcadia Sci">
        <title>De novo assembly of a long-read Amblyomma americanum tick genome.</title>
        <authorList>
            <person name="Chou S."/>
            <person name="Poskanzer K.E."/>
            <person name="Rollins M."/>
            <person name="Thuy-Boun P.S."/>
        </authorList>
    </citation>
    <scope>NUCLEOTIDE SEQUENCE [LARGE SCALE GENOMIC DNA]</scope>
    <source>
        <strain evidence="2">F_SG_1</strain>
        <tissue evidence="2">Salivary glands</tissue>
    </source>
</reference>
<evidence type="ECO:0000313" key="2">
    <source>
        <dbReference type="EMBL" id="KAK8783823.1"/>
    </source>
</evidence>
<name>A0AAQ4FAM2_AMBAM</name>
<feature type="compositionally biased region" description="Low complexity" evidence="1">
    <location>
        <begin position="57"/>
        <end position="69"/>
    </location>
</feature>
<dbReference type="Gene3D" id="4.10.410.10">
    <property type="entry name" value="Pancreatic trypsin inhibitor Kunitz domain"/>
    <property type="match status" value="1"/>
</dbReference>
<protein>
    <submittedName>
        <fullName evidence="2">Uncharacterized protein</fullName>
    </submittedName>
</protein>
<gene>
    <name evidence="2" type="ORF">V5799_009813</name>
</gene>
<keyword evidence="3" id="KW-1185">Reference proteome</keyword>
<evidence type="ECO:0000256" key="1">
    <source>
        <dbReference type="SAM" id="MobiDB-lite"/>
    </source>
</evidence>
<organism evidence="2 3">
    <name type="scientific">Amblyomma americanum</name>
    <name type="common">Lone star tick</name>
    <dbReference type="NCBI Taxonomy" id="6943"/>
    <lineage>
        <taxon>Eukaryota</taxon>
        <taxon>Metazoa</taxon>
        <taxon>Ecdysozoa</taxon>
        <taxon>Arthropoda</taxon>
        <taxon>Chelicerata</taxon>
        <taxon>Arachnida</taxon>
        <taxon>Acari</taxon>
        <taxon>Parasitiformes</taxon>
        <taxon>Ixodida</taxon>
        <taxon>Ixodoidea</taxon>
        <taxon>Ixodidae</taxon>
        <taxon>Amblyomminae</taxon>
        <taxon>Amblyomma</taxon>
    </lineage>
</organism>
<dbReference type="EMBL" id="JARKHS020005140">
    <property type="protein sequence ID" value="KAK8783823.1"/>
    <property type="molecule type" value="Genomic_DNA"/>
</dbReference>
<comment type="caution">
    <text evidence="2">The sequence shown here is derived from an EMBL/GenBank/DDBJ whole genome shotgun (WGS) entry which is preliminary data.</text>
</comment>
<evidence type="ECO:0000313" key="3">
    <source>
        <dbReference type="Proteomes" id="UP001321473"/>
    </source>
</evidence>
<feature type="region of interest" description="Disordered" evidence="1">
    <location>
        <begin position="25"/>
        <end position="69"/>
    </location>
</feature>
<accession>A0AAQ4FAM2</accession>
<dbReference type="InterPro" id="IPR036880">
    <property type="entry name" value="Kunitz_BPTI_sf"/>
</dbReference>
<dbReference type="SUPFAM" id="SSF57362">
    <property type="entry name" value="BPTI-like"/>
    <property type="match status" value="1"/>
</dbReference>
<proteinExistence type="predicted"/>
<sequence length="358" mass="39268">MQSGSDHYVSGRTVRCYQRQIRTLTRVSDQSPEEDERPVTTTTALQEASADVTEAASPDSSSGSDRPGRSSLRFMTAATLGIFALAATLVIASRTLEAGSPALVGDGQITGLDDVSRDEDVVVTFEVKTDLPPLPQLKYGFEDEPVHLEGDAAFDLDTDLAKVPDPKCGEFRFSFCSESKGGAYFDPTMDACMPVTKGPIYVCNRSPNRFTSLHECHRDCVKASRPHRRCMATPQFSHCEKGLASGWWFSNGTACQEWRFPLGMCPARDSSVYATARECRDNCLRPRDKLHCCHVPEPQVCTPGQLKYPYFAVISYDGGFRCLEATASTLSGYQCLTGPNQFDSVDSCNSTCIDGRHD</sequence>